<dbReference type="Gene3D" id="3.30.386.10">
    <property type="entry name" value="Chitosanase, subunit A, domain 2"/>
    <property type="match status" value="1"/>
</dbReference>
<dbReference type="AlphaFoldDB" id="A0A7W7HSK2"/>
<protein>
    <submittedName>
        <fullName evidence="3">Chitosanase</fullName>
        <ecNumber evidence="3">3.2.1.132</ecNumber>
    </submittedName>
</protein>
<evidence type="ECO:0000256" key="1">
    <source>
        <dbReference type="SAM" id="SignalP"/>
    </source>
</evidence>
<dbReference type="Gene3D" id="1.20.141.10">
    <property type="entry name" value="Chitosanase, subunit A, domain 1"/>
    <property type="match status" value="1"/>
</dbReference>
<comment type="caution">
    <text evidence="3">The sequence shown here is derived from an EMBL/GenBank/DDBJ whole genome shotgun (WGS) entry which is preliminary data.</text>
</comment>
<dbReference type="Pfam" id="PF01374">
    <property type="entry name" value="Glyco_hydro_46"/>
    <property type="match status" value="1"/>
</dbReference>
<dbReference type="EMBL" id="JACHNH010000001">
    <property type="protein sequence ID" value="MBB4760030.1"/>
    <property type="molecule type" value="Genomic_DNA"/>
</dbReference>
<dbReference type="InterPro" id="IPR000421">
    <property type="entry name" value="FA58C"/>
</dbReference>
<dbReference type="InterPro" id="IPR023346">
    <property type="entry name" value="Lysozyme-like_dom_sf"/>
</dbReference>
<dbReference type="GO" id="GO:0005576">
    <property type="term" value="C:extracellular region"/>
    <property type="evidence" value="ECO:0007669"/>
    <property type="project" value="InterPro"/>
</dbReference>
<dbReference type="EC" id="3.2.1.132" evidence="3"/>
<name>A0A7W7HSK2_9ACTN</name>
<keyword evidence="4" id="KW-1185">Reference proteome</keyword>
<accession>A0A7W7HSK2</accession>
<dbReference type="GO" id="GO:0005975">
    <property type="term" value="P:carbohydrate metabolic process"/>
    <property type="evidence" value="ECO:0007669"/>
    <property type="project" value="InterPro"/>
</dbReference>
<gene>
    <name evidence="3" type="ORF">BJ971_000586</name>
</gene>
<dbReference type="PROSITE" id="PS60000">
    <property type="entry name" value="CHITOSANASE_46_80"/>
    <property type="match status" value="1"/>
</dbReference>
<dbReference type="PROSITE" id="PS50022">
    <property type="entry name" value="FA58C_3"/>
    <property type="match status" value="1"/>
</dbReference>
<dbReference type="InterPro" id="IPR023099">
    <property type="entry name" value="Glyco_hydro_46_N"/>
</dbReference>
<keyword evidence="1" id="KW-0732">Signal</keyword>
<dbReference type="InterPro" id="IPR000400">
    <property type="entry name" value="Glyco_hydro_46"/>
</dbReference>
<evidence type="ECO:0000259" key="2">
    <source>
        <dbReference type="PROSITE" id="PS50022"/>
    </source>
</evidence>
<sequence length="415" mass="44257">MSFRAKAIALGTGIAAVCTVPLVISVTADAAPDVLLSKGRPVVASTVTDAAHDAAKAVDGFANTSWAAALGPASQWLIVDLGQTQDVTRVRLHWAGGYAKAYRIQVSDDVSAWRDLYATTDGDGGTDDLKKLAGAGRYLRVLGTQRGTPQGYSLYEVQTYGPGPAAPATKTTAGASAAAAQLAAGLHDPKKKASALALVSSAENSTLDWRGEYDYLEDLHDGRGYTGGIVGFTSGTSDMLALVTEYTRRSPGNRLAPYLPALRAVDGSDSHAGLDPGYPAAWKAAAADPVFRKTQEDERDRMYFDPSVALATADGLRALGQFAYYDAAVMHGMSGLREIRAAALRKAQVPKDQTGDEIVWLNAFLNARVAEMRTEPAHRDVSRVETAQRTFLRATNLDLNTPLTWKVYGETFTIR</sequence>
<reference evidence="3 4" key="1">
    <citation type="submission" date="2020-08" db="EMBL/GenBank/DDBJ databases">
        <title>Sequencing the genomes of 1000 actinobacteria strains.</title>
        <authorList>
            <person name="Klenk H.-P."/>
        </authorList>
    </citation>
    <scope>NUCLEOTIDE SEQUENCE [LARGE SCALE GENOMIC DNA]</scope>
    <source>
        <strain evidence="3 4">DSM 43149</strain>
    </source>
</reference>
<dbReference type="SUPFAM" id="SSF49785">
    <property type="entry name" value="Galactose-binding domain-like"/>
    <property type="match status" value="1"/>
</dbReference>
<proteinExistence type="predicted"/>
<organism evidence="3 4">
    <name type="scientific">Actinoplanes digitatis</name>
    <dbReference type="NCBI Taxonomy" id="1868"/>
    <lineage>
        <taxon>Bacteria</taxon>
        <taxon>Bacillati</taxon>
        <taxon>Actinomycetota</taxon>
        <taxon>Actinomycetes</taxon>
        <taxon>Micromonosporales</taxon>
        <taxon>Micromonosporaceae</taxon>
        <taxon>Actinoplanes</taxon>
    </lineage>
</organism>
<evidence type="ECO:0000313" key="3">
    <source>
        <dbReference type="EMBL" id="MBB4760030.1"/>
    </source>
</evidence>
<feature type="signal peptide" evidence="1">
    <location>
        <begin position="1"/>
        <end position="30"/>
    </location>
</feature>
<dbReference type="Proteomes" id="UP000578112">
    <property type="component" value="Unassembled WGS sequence"/>
</dbReference>
<dbReference type="CDD" id="cd00978">
    <property type="entry name" value="chitosanase_GH46"/>
    <property type="match status" value="1"/>
</dbReference>
<dbReference type="InterPro" id="IPR008979">
    <property type="entry name" value="Galactose-bd-like_sf"/>
</dbReference>
<dbReference type="RefSeq" id="WP_275411383.1">
    <property type="nucleotide sequence ID" value="NZ_BOMK01000043.1"/>
</dbReference>
<keyword evidence="3" id="KW-0378">Hydrolase</keyword>
<dbReference type="Gene3D" id="2.60.120.260">
    <property type="entry name" value="Galactose-binding domain-like"/>
    <property type="match status" value="1"/>
</dbReference>
<dbReference type="SUPFAM" id="SSF53955">
    <property type="entry name" value="Lysozyme-like"/>
    <property type="match status" value="1"/>
</dbReference>
<evidence type="ECO:0000313" key="4">
    <source>
        <dbReference type="Proteomes" id="UP000578112"/>
    </source>
</evidence>
<dbReference type="GO" id="GO:0016977">
    <property type="term" value="F:chitosanase activity"/>
    <property type="evidence" value="ECO:0007669"/>
    <property type="project" value="UniProtKB-EC"/>
</dbReference>
<feature type="domain" description="F5/8 type C" evidence="2">
    <location>
        <begin position="18"/>
        <end position="162"/>
    </location>
</feature>
<feature type="chain" id="PRO_5031512958" evidence="1">
    <location>
        <begin position="31"/>
        <end position="415"/>
    </location>
</feature>
<dbReference type="Pfam" id="PF00754">
    <property type="entry name" value="F5_F8_type_C"/>
    <property type="match status" value="1"/>
</dbReference>
<keyword evidence="3" id="KW-0326">Glycosidase</keyword>